<evidence type="ECO:0000313" key="1">
    <source>
        <dbReference type="EMBL" id="MET3691696.1"/>
    </source>
</evidence>
<dbReference type="RefSeq" id="WP_238276881.1">
    <property type="nucleotide sequence ID" value="NZ_BPQL01000019.1"/>
</dbReference>
<keyword evidence="2" id="KW-1185">Reference proteome</keyword>
<reference evidence="1 2" key="1">
    <citation type="submission" date="2024-06" db="EMBL/GenBank/DDBJ databases">
        <title>Genomic Encyclopedia of Type Strains, Phase IV (KMG-IV): sequencing the most valuable type-strain genomes for metagenomic binning, comparative biology and taxonomic classification.</title>
        <authorList>
            <person name="Goeker M."/>
        </authorList>
    </citation>
    <scope>NUCLEOTIDE SEQUENCE [LARGE SCALE GENOMIC DNA]</scope>
    <source>
        <strain evidence="1 2">DSM 21331</strain>
    </source>
</reference>
<sequence>MPDADISRAQLFADDLLRWESRGPGDTANAMRRVAHRAALPFSKLWALRYRPPKAVASNVLSALEAAHAREVERQLRKLAHEVETTARIAGPSDPAVAAASAALRTAEGAHPRVVGPPLASAASLAKPVIPPCDLPLWRASQQEK</sequence>
<comment type="caution">
    <text evidence="1">The sequence shown here is derived from an EMBL/GenBank/DDBJ whole genome shotgun (WGS) entry which is preliminary data.</text>
</comment>
<name>A0ABV2L4I3_9HYPH</name>
<evidence type="ECO:0000313" key="2">
    <source>
        <dbReference type="Proteomes" id="UP001549145"/>
    </source>
</evidence>
<protein>
    <recommendedName>
        <fullName evidence="3">Transposase</fullName>
    </recommendedName>
</protein>
<organism evidence="1 2">
    <name type="scientific">Methylobacterium goesingense</name>
    <dbReference type="NCBI Taxonomy" id="243690"/>
    <lineage>
        <taxon>Bacteria</taxon>
        <taxon>Pseudomonadati</taxon>
        <taxon>Pseudomonadota</taxon>
        <taxon>Alphaproteobacteria</taxon>
        <taxon>Hyphomicrobiales</taxon>
        <taxon>Methylobacteriaceae</taxon>
        <taxon>Methylobacterium</taxon>
    </lineage>
</organism>
<dbReference type="Proteomes" id="UP001549145">
    <property type="component" value="Unassembled WGS sequence"/>
</dbReference>
<proteinExistence type="predicted"/>
<dbReference type="EMBL" id="JBEPMM010000002">
    <property type="protein sequence ID" value="MET3691696.1"/>
    <property type="molecule type" value="Genomic_DNA"/>
</dbReference>
<accession>A0ABV2L4I3</accession>
<gene>
    <name evidence="1" type="ORF">ABID43_001221</name>
</gene>
<evidence type="ECO:0008006" key="3">
    <source>
        <dbReference type="Google" id="ProtNLM"/>
    </source>
</evidence>